<dbReference type="InterPro" id="IPR011551">
    <property type="entry name" value="NTP_PyrPHydrolase_MazG"/>
</dbReference>
<feature type="domain" description="NTP pyrophosphohydrolase MazG-like" evidence="2">
    <location>
        <begin position="102"/>
        <end position="175"/>
    </location>
</feature>
<dbReference type="Gene3D" id="1.10.287.1080">
    <property type="entry name" value="MazG-like"/>
    <property type="match status" value="2"/>
</dbReference>
<dbReference type="NCBIfam" id="TIGR00444">
    <property type="entry name" value="mazG"/>
    <property type="match status" value="1"/>
</dbReference>
<dbReference type="GO" id="GO:0046047">
    <property type="term" value="P:TTP catabolic process"/>
    <property type="evidence" value="ECO:0007669"/>
    <property type="project" value="TreeGrafter"/>
</dbReference>
<dbReference type="PANTHER" id="PTHR30522:SF0">
    <property type="entry name" value="NUCLEOSIDE TRIPHOSPHATE PYROPHOSPHOHYDROLASE"/>
    <property type="match status" value="1"/>
</dbReference>
<dbReference type="SUPFAM" id="SSF101386">
    <property type="entry name" value="all-alpha NTP pyrophosphatases"/>
    <property type="match status" value="1"/>
</dbReference>
<feature type="compositionally biased region" description="Basic and acidic residues" evidence="1">
    <location>
        <begin position="293"/>
        <end position="303"/>
    </location>
</feature>
<dbReference type="FunFam" id="1.10.287.1080:FF:000001">
    <property type="entry name" value="Nucleoside triphosphate pyrophosphohydrolase"/>
    <property type="match status" value="1"/>
</dbReference>
<dbReference type="GO" id="GO:0046061">
    <property type="term" value="P:dATP catabolic process"/>
    <property type="evidence" value="ECO:0007669"/>
    <property type="project" value="TreeGrafter"/>
</dbReference>
<feature type="region of interest" description="Disordered" evidence="1">
    <location>
        <begin position="293"/>
        <end position="320"/>
    </location>
</feature>
<dbReference type="GO" id="GO:0046052">
    <property type="term" value="P:UTP catabolic process"/>
    <property type="evidence" value="ECO:0007669"/>
    <property type="project" value="TreeGrafter"/>
</dbReference>
<evidence type="ECO:0000259" key="2">
    <source>
        <dbReference type="Pfam" id="PF03819"/>
    </source>
</evidence>
<accession>A0A832EBA5</accession>
<sequence length="320" mass="36869">MRSGNSLDLSLMCSRRPGFWWRRRPRVFGKNWKIARRKRRIFRPERTGSRRVRKRRKTTVPEKIKAESEPCEKSVRWGKVERLWEIIDRLRGENGCPWDRQQTPESVQTYLVEEAHEAAAAVRAGAVEEAAEELGDVLFMVLFLIHLYEEAGRCSLEAVCDRIADKMIRRHPHVFGKTAVNSAADVRTNWEKIKAKEKKDRPEPGLGVPQTLPALIRAYRLLSRAKSVEVFGLPAEDEESVLRESVSRLRQGQEMEKEQASQDIARSLLALVALARRHGVRPEDCLHAYLNRAERQAWDRDPNTADDVPIKTGRPSARRP</sequence>
<dbReference type="Pfam" id="PF03819">
    <property type="entry name" value="MazG"/>
    <property type="match status" value="1"/>
</dbReference>
<dbReference type="InterPro" id="IPR004518">
    <property type="entry name" value="MazG-like_dom"/>
</dbReference>
<proteinExistence type="predicted"/>
<dbReference type="PANTHER" id="PTHR30522">
    <property type="entry name" value="NUCLEOSIDE TRIPHOSPHATE PYROPHOSPHOHYDROLASE"/>
    <property type="match status" value="1"/>
</dbReference>
<dbReference type="GO" id="GO:0006950">
    <property type="term" value="P:response to stress"/>
    <property type="evidence" value="ECO:0007669"/>
    <property type="project" value="UniProtKB-ARBA"/>
</dbReference>
<protein>
    <submittedName>
        <fullName evidence="3">MazG family protein</fullName>
    </submittedName>
</protein>
<gene>
    <name evidence="3" type="ORF">ENS06_12340</name>
</gene>
<dbReference type="GO" id="GO:0047429">
    <property type="term" value="F:nucleoside triphosphate diphosphatase activity"/>
    <property type="evidence" value="ECO:0007669"/>
    <property type="project" value="TreeGrafter"/>
</dbReference>
<reference evidence="3" key="1">
    <citation type="journal article" date="2020" name="mSystems">
        <title>Genome- and Community-Level Interaction Insights into Carbon Utilization and Element Cycling Functions of Hydrothermarchaeota in Hydrothermal Sediment.</title>
        <authorList>
            <person name="Zhou Z."/>
            <person name="Liu Y."/>
            <person name="Xu W."/>
            <person name="Pan J."/>
            <person name="Luo Z.H."/>
            <person name="Li M."/>
        </authorList>
    </citation>
    <scope>NUCLEOTIDE SEQUENCE [LARGE SCALE GENOMIC DNA]</scope>
    <source>
        <strain evidence="3">SpSt-456</strain>
    </source>
</reference>
<evidence type="ECO:0000256" key="1">
    <source>
        <dbReference type="SAM" id="MobiDB-lite"/>
    </source>
</evidence>
<dbReference type="InterPro" id="IPR048015">
    <property type="entry name" value="NTP-PPase_MazG-like_N"/>
</dbReference>
<dbReference type="EMBL" id="DSTK01000037">
    <property type="protein sequence ID" value="HFK98092.1"/>
    <property type="molecule type" value="Genomic_DNA"/>
</dbReference>
<dbReference type="GO" id="GO:0046081">
    <property type="term" value="P:dUTP catabolic process"/>
    <property type="evidence" value="ECO:0007669"/>
    <property type="project" value="TreeGrafter"/>
</dbReference>
<name>A0A832EBA5_9BACT</name>
<dbReference type="CDD" id="cd11528">
    <property type="entry name" value="NTP-PPase_MazG_Nterm"/>
    <property type="match status" value="1"/>
</dbReference>
<dbReference type="GO" id="GO:0006203">
    <property type="term" value="P:dGTP catabolic process"/>
    <property type="evidence" value="ECO:0007669"/>
    <property type="project" value="TreeGrafter"/>
</dbReference>
<comment type="caution">
    <text evidence="3">The sequence shown here is derived from an EMBL/GenBank/DDBJ whole genome shotgun (WGS) entry which is preliminary data.</text>
</comment>
<organism evidence="3">
    <name type="scientific">Desulfacinum infernum</name>
    <dbReference type="NCBI Taxonomy" id="35837"/>
    <lineage>
        <taxon>Bacteria</taxon>
        <taxon>Pseudomonadati</taxon>
        <taxon>Thermodesulfobacteriota</taxon>
        <taxon>Syntrophobacteria</taxon>
        <taxon>Syntrophobacterales</taxon>
        <taxon>Syntrophobacteraceae</taxon>
        <taxon>Desulfacinum</taxon>
    </lineage>
</organism>
<dbReference type="AlphaFoldDB" id="A0A832EBA5"/>
<evidence type="ECO:0000313" key="3">
    <source>
        <dbReference type="EMBL" id="HFK98092.1"/>
    </source>
</evidence>
<dbReference type="GO" id="GO:0046076">
    <property type="term" value="P:dTTP catabolic process"/>
    <property type="evidence" value="ECO:0007669"/>
    <property type="project" value="TreeGrafter"/>
</dbReference>